<keyword evidence="3" id="KW-1185">Reference proteome</keyword>
<feature type="domain" description="Glyoxalase-like" evidence="1">
    <location>
        <begin position="8"/>
        <end position="123"/>
    </location>
</feature>
<dbReference type="InterPro" id="IPR041581">
    <property type="entry name" value="Glyoxalase_6"/>
</dbReference>
<proteinExistence type="predicted"/>
<protein>
    <recommendedName>
        <fullName evidence="1">Glyoxalase-like domain-containing protein</fullName>
    </recommendedName>
</protein>
<organism evidence="2 3">
    <name type="scientific">Kribbella orskensis</name>
    <dbReference type="NCBI Taxonomy" id="2512216"/>
    <lineage>
        <taxon>Bacteria</taxon>
        <taxon>Bacillati</taxon>
        <taxon>Actinomycetota</taxon>
        <taxon>Actinomycetes</taxon>
        <taxon>Propionibacteriales</taxon>
        <taxon>Kribbellaceae</taxon>
        <taxon>Kribbella</taxon>
    </lineage>
</organism>
<dbReference type="Proteomes" id="UP000295818">
    <property type="component" value="Unassembled WGS sequence"/>
</dbReference>
<reference evidence="2 3" key="1">
    <citation type="journal article" date="2015" name="Stand. Genomic Sci.">
        <title>Genomic Encyclopedia of Bacterial and Archaeal Type Strains, Phase III: the genomes of soil and plant-associated and newly described type strains.</title>
        <authorList>
            <person name="Whitman W.B."/>
            <person name="Woyke T."/>
            <person name="Klenk H.P."/>
            <person name="Zhou Y."/>
            <person name="Lilburn T.G."/>
            <person name="Beck B.J."/>
            <person name="De Vos P."/>
            <person name="Vandamme P."/>
            <person name="Eisen J.A."/>
            <person name="Garrity G."/>
            <person name="Hugenholtz P."/>
            <person name="Kyrpides N.C."/>
        </authorList>
    </citation>
    <scope>NUCLEOTIDE SEQUENCE [LARGE SCALE GENOMIC DNA]</scope>
    <source>
        <strain evidence="2 3">VKM Ac-2538</strain>
    </source>
</reference>
<dbReference type="Gene3D" id="3.10.180.10">
    <property type="entry name" value="2,3-Dihydroxybiphenyl 1,2-Dioxygenase, domain 1"/>
    <property type="match status" value="1"/>
</dbReference>
<dbReference type="PANTHER" id="PTHR35908">
    <property type="entry name" value="HYPOTHETICAL FUSION PROTEIN"/>
    <property type="match status" value="1"/>
</dbReference>
<name>A0ABY2BQH0_9ACTN</name>
<evidence type="ECO:0000313" key="3">
    <source>
        <dbReference type="Proteomes" id="UP000295818"/>
    </source>
</evidence>
<dbReference type="Pfam" id="PF18029">
    <property type="entry name" value="Glyoxalase_6"/>
    <property type="match status" value="1"/>
</dbReference>
<accession>A0ABY2BQH0</accession>
<dbReference type="CDD" id="cd06587">
    <property type="entry name" value="VOC"/>
    <property type="match status" value="1"/>
</dbReference>
<dbReference type="RefSeq" id="WP_132191687.1">
    <property type="nucleotide sequence ID" value="NZ_SLWM01000003.1"/>
</dbReference>
<gene>
    <name evidence="2" type="ORF">EV644_103566</name>
</gene>
<sequence length="133" mass="14563">MTSSVRTVTFDTHDPYTLATFWAKVLKGKLADDDFPGDPAASVTTDSMTLLFWQNPDGKTVKNRVHLDLEPDGPREAEVEWLLTLGATIHDDRTTTEKLEPGAKPGAGFVVMLDPEGNEFCVLQSAAERKANS</sequence>
<evidence type="ECO:0000259" key="1">
    <source>
        <dbReference type="Pfam" id="PF18029"/>
    </source>
</evidence>
<dbReference type="EMBL" id="SLWM01000003">
    <property type="protein sequence ID" value="TCO27862.1"/>
    <property type="molecule type" value="Genomic_DNA"/>
</dbReference>
<dbReference type="SUPFAM" id="SSF54593">
    <property type="entry name" value="Glyoxalase/Bleomycin resistance protein/Dihydroxybiphenyl dioxygenase"/>
    <property type="match status" value="1"/>
</dbReference>
<evidence type="ECO:0000313" key="2">
    <source>
        <dbReference type="EMBL" id="TCO27862.1"/>
    </source>
</evidence>
<comment type="caution">
    <text evidence="2">The sequence shown here is derived from an EMBL/GenBank/DDBJ whole genome shotgun (WGS) entry which is preliminary data.</text>
</comment>
<dbReference type="InterPro" id="IPR029068">
    <property type="entry name" value="Glyas_Bleomycin-R_OHBP_Dase"/>
</dbReference>
<dbReference type="PANTHER" id="PTHR35908:SF1">
    <property type="entry name" value="CONSERVED PROTEIN"/>
    <property type="match status" value="1"/>
</dbReference>